<dbReference type="GO" id="GO:0015074">
    <property type="term" value="P:DNA integration"/>
    <property type="evidence" value="ECO:0007669"/>
    <property type="project" value="InterPro"/>
</dbReference>
<dbReference type="GO" id="GO:0006310">
    <property type="term" value="P:DNA recombination"/>
    <property type="evidence" value="ECO:0007669"/>
    <property type="project" value="UniProtKB-KW"/>
</dbReference>
<sequence>MTKIELFFKYLENRGLAPSTLNTYRAFARRIDVEKRSHEQIKKIILSLKSNHQLSCKTFYQSYLKYINDVEKLNDLMALKLPPLPVKYFPTISIDELYAKTTQRESNTYSTNRSLIVIRFLFETGLRISELYTIKEVGSRLYVLGKGNKYRQFFYKQDTWDIVKFYISKKSLPIRATLMTAVHRLFGDEFTLHSLRRSFATHMLKNGAEVKVVQKQLGHSSVNTTYRYFQLTEEESFNIYSNFINKKHVQI</sequence>
<keyword evidence="3" id="KW-0233">DNA recombination</keyword>
<dbReference type="GO" id="GO:0003677">
    <property type="term" value="F:DNA binding"/>
    <property type="evidence" value="ECO:0007669"/>
    <property type="project" value="UniProtKB-KW"/>
</dbReference>
<dbReference type="InterPro" id="IPR013762">
    <property type="entry name" value="Integrase-like_cat_sf"/>
</dbReference>
<evidence type="ECO:0000256" key="3">
    <source>
        <dbReference type="ARBA" id="ARBA00023172"/>
    </source>
</evidence>
<comment type="similarity">
    <text evidence="1">Belongs to the 'phage' integrase family.</text>
</comment>
<evidence type="ECO:0000313" key="5">
    <source>
        <dbReference type="EMBL" id="QJR43624.1"/>
    </source>
</evidence>
<dbReference type="Pfam" id="PF00589">
    <property type="entry name" value="Phage_integrase"/>
    <property type="match status" value="1"/>
</dbReference>
<dbReference type="Proteomes" id="UP000500686">
    <property type="component" value="Chromosome"/>
</dbReference>
<dbReference type="PANTHER" id="PTHR30349">
    <property type="entry name" value="PHAGE INTEGRASE-RELATED"/>
    <property type="match status" value="1"/>
</dbReference>
<reference evidence="5 6" key="1">
    <citation type="submission" date="2020-05" db="EMBL/GenBank/DDBJ databases">
        <title>Novel Mycoplasma species detected in Mirounga angustirostris (northern elephant seal) from the USA.</title>
        <authorList>
            <person name="Volokhov D.V."/>
        </authorList>
    </citation>
    <scope>NUCLEOTIDE SEQUENCE [LARGE SCALE GENOMIC DNA]</scope>
    <source>
        <strain evidence="5 6">Mirounga ES2806-GEN</strain>
    </source>
</reference>
<accession>A0A6M4J9E2</accession>
<proteinExistence type="inferred from homology"/>
<dbReference type="InterPro" id="IPR011010">
    <property type="entry name" value="DNA_brk_join_enz"/>
</dbReference>
<dbReference type="SUPFAM" id="SSF56349">
    <property type="entry name" value="DNA breaking-rejoining enzymes"/>
    <property type="match status" value="1"/>
</dbReference>
<dbReference type="InterPro" id="IPR002104">
    <property type="entry name" value="Integrase_catalytic"/>
</dbReference>
<dbReference type="CDD" id="cd00397">
    <property type="entry name" value="DNA_BRE_C"/>
    <property type="match status" value="1"/>
</dbReference>
<feature type="domain" description="Tyr recombinase" evidence="4">
    <location>
        <begin position="83"/>
        <end position="241"/>
    </location>
</feature>
<dbReference type="InterPro" id="IPR050090">
    <property type="entry name" value="Tyrosine_recombinase_XerCD"/>
</dbReference>
<keyword evidence="2" id="KW-0238">DNA-binding</keyword>
<dbReference type="AlphaFoldDB" id="A0A6M4J9E2"/>
<dbReference type="RefSeq" id="WP_171111566.1">
    <property type="nucleotide sequence ID" value="NZ_CP053096.1"/>
</dbReference>
<organism evidence="5 6">
    <name type="scientific">Mycoplasma miroungigenitalium</name>
    <dbReference type="NCBI Taxonomy" id="754515"/>
    <lineage>
        <taxon>Bacteria</taxon>
        <taxon>Bacillati</taxon>
        <taxon>Mycoplasmatota</taxon>
        <taxon>Mollicutes</taxon>
        <taxon>Mycoplasmataceae</taxon>
        <taxon>Mycoplasma</taxon>
    </lineage>
</organism>
<dbReference type="PANTHER" id="PTHR30349:SF41">
    <property type="entry name" value="INTEGRASE_RECOMBINASE PROTEIN MJ0367-RELATED"/>
    <property type="match status" value="1"/>
</dbReference>
<evidence type="ECO:0000256" key="1">
    <source>
        <dbReference type="ARBA" id="ARBA00008857"/>
    </source>
</evidence>
<dbReference type="EMBL" id="CP053096">
    <property type="protein sequence ID" value="QJR43624.1"/>
    <property type="molecule type" value="Genomic_DNA"/>
</dbReference>
<keyword evidence="6" id="KW-1185">Reference proteome</keyword>
<dbReference type="PROSITE" id="PS51898">
    <property type="entry name" value="TYR_RECOMBINASE"/>
    <property type="match status" value="1"/>
</dbReference>
<dbReference type="Gene3D" id="1.10.443.10">
    <property type="entry name" value="Intergrase catalytic core"/>
    <property type="match status" value="1"/>
</dbReference>
<evidence type="ECO:0000259" key="4">
    <source>
        <dbReference type="PROSITE" id="PS51898"/>
    </source>
</evidence>
<protein>
    <submittedName>
        <fullName evidence="5">Tyrosine-type recombinase/integrase</fullName>
    </submittedName>
</protein>
<name>A0A6M4J9E2_9MOLU</name>
<evidence type="ECO:0000256" key="2">
    <source>
        <dbReference type="ARBA" id="ARBA00023125"/>
    </source>
</evidence>
<evidence type="ECO:0000313" key="6">
    <source>
        <dbReference type="Proteomes" id="UP000500686"/>
    </source>
</evidence>
<dbReference type="KEGG" id="mmir:HLA87_02395"/>
<gene>
    <name evidence="5" type="ORF">HLA87_02395</name>
</gene>